<name>A0ABU3LVY9_9ACTN</name>
<dbReference type="GO" id="GO:0016787">
    <property type="term" value="F:hydrolase activity"/>
    <property type="evidence" value="ECO:0007669"/>
    <property type="project" value="UniProtKB-KW"/>
</dbReference>
<keyword evidence="3" id="KW-0378">Hydrolase</keyword>
<gene>
    <name evidence="3" type="ORF">RQC66_21945</name>
</gene>
<dbReference type="InterPro" id="IPR029058">
    <property type="entry name" value="AB_hydrolase_fold"/>
</dbReference>
<accession>A0ABU3LVY9</accession>
<reference evidence="4" key="1">
    <citation type="submission" date="2023-07" db="EMBL/GenBank/DDBJ databases">
        <title>Draft genome sequence of the endophytic actinobacterium Streptomyces justiciae WPN32, a potential antibiotic producer.</title>
        <authorList>
            <person name="Yasawong M."/>
            <person name="Pana W."/>
            <person name="Ganta P."/>
            <person name="Santapan N."/>
            <person name="Songngamsuk T."/>
            <person name="Phatcharaharikarn M."/>
            <person name="Kerdtoob S."/>
            <person name="Nantapong N."/>
        </authorList>
    </citation>
    <scope>NUCLEOTIDE SEQUENCE [LARGE SCALE GENOMIC DNA]</scope>
    <source>
        <strain evidence="4">WPN32</strain>
    </source>
</reference>
<sequence length="251" mass="27187">MTTTPSDVSPPPAGAVQAPNQVIETHGRRLAYRPIGHGRPLVLCTRFRGNLDTWDPASLARDAGDLIEALDLDRVVLAGWSIGGLAAQVALTQYPQLISHLILIGTSPPGPLIRQAEQLFYDIFRKPENDLIDEGVLFFEPASKQSLQAAQSSHDRMAARTTDTSENWYALSQQLPMTQLLTYPRAGTAHTTNIHKPRPTTSRPSSLPQASRGRGTSRPGEGSSPASMRAVLPPVPALWRRVSAPGAARPR</sequence>
<feature type="domain" description="AB hydrolase-1" evidence="2">
    <location>
        <begin position="53"/>
        <end position="177"/>
    </location>
</feature>
<dbReference type="SUPFAM" id="SSF53474">
    <property type="entry name" value="alpha/beta-Hydrolases"/>
    <property type="match status" value="1"/>
</dbReference>
<protein>
    <submittedName>
        <fullName evidence="3">Alpha/beta hydrolase</fullName>
    </submittedName>
</protein>
<proteinExistence type="predicted"/>
<feature type="region of interest" description="Disordered" evidence="1">
    <location>
        <begin position="189"/>
        <end position="251"/>
    </location>
</feature>
<dbReference type="Proteomes" id="UP001257948">
    <property type="component" value="Unassembled WGS sequence"/>
</dbReference>
<dbReference type="RefSeq" id="WP_314202942.1">
    <property type="nucleotide sequence ID" value="NZ_JAVTLL010000014.1"/>
</dbReference>
<evidence type="ECO:0000256" key="1">
    <source>
        <dbReference type="SAM" id="MobiDB-lite"/>
    </source>
</evidence>
<dbReference type="EMBL" id="JAVTLL010000014">
    <property type="protein sequence ID" value="MDT7843390.1"/>
    <property type="molecule type" value="Genomic_DNA"/>
</dbReference>
<organism evidence="3 4">
    <name type="scientific">Streptomyces justiciae</name>
    <dbReference type="NCBI Taxonomy" id="2780140"/>
    <lineage>
        <taxon>Bacteria</taxon>
        <taxon>Bacillati</taxon>
        <taxon>Actinomycetota</taxon>
        <taxon>Actinomycetes</taxon>
        <taxon>Kitasatosporales</taxon>
        <taxon>Streptomycetaceae</taxon>
        <taxon>Streptomyces</taxon>
    </lineage>
</organism>
<evidence type="ECO:0000259" key="2">
    <source>
        <dbReference type="Pfam" id="PF00561"/>
    </source>
</evidence>
<keyword evidence="4" id="KW-1185">Reference proteome</keyword>
<dbReference type="Gene3D" id="3.40.50.1820">
    <property type="entry name" value="alpha/beta hydrolase"/>
    <property type="match status" value="1"/>
</dbReference>
<evidence type="ECO:0000313" key="3">
    <source>
        <dbReference type="EMBL" id="MDT7843390.1"/>
    </source>
</evidence>
<dbReference type="InterPro" id="IPR000073">
    <property type="entry name" value="AB_hydrolase_1"/>
</dbReference>
<dbReference type="Pfam" id="PF00561">
    <property type="entry name" value="Abhydrolase_1"/>
    <property type="match status" value="1"/>
</dbReference>
<comment type="caution">
    <text evidence="3">The sequence shown here is derived from an EMBL/GenBank/DDBJ whole genome shotgun (WGS) entry which is preliminary data.</text>
</comment>
<evidence type="ECO:0000313" key="4">
    <source>
        <dbReference type="Proteomes" id="UP001257948"/>
    </source>
</evidence>